<dbReference type="GO" id="GO:0006121">
    <property type="term" value="P:mitochondrial electron transport, succinate to ubiquinone"/>
    <property type="evidence" value="ECO:0007669"/>
    <property type="project" value="TreeGrafter"/>
</dbReference>
<dbReference type="PANTHER" id="PTHR13337:SF2">
    <property type="entry name" value="SUCCINATE DEHYDROGENASE [UBIQUINONE] CYTOCHROME B SMALL SUBUNIT, MITOCHONDRIAL"/>
    <property type="match status" value="1"/>
</dbReference>
<keyword evidence="4 12" id="KW-0812">Transmembrane</keyword>
<reference evidence="13" key="1">
    <citation type="submission" date="2021-01" db="EMBL/GenBank/DDBJ databases">
        <authorList>
            <person name="Corre E."/>
            <person name="Pelletier E."/>
            <person name="Niang G."/>
            <person name="Scheremetjew M."/>
            <person name="Finn R."/>
            <person name="Kale V."/>
            <person name="Holt S."/>
            <person name="Cochrane G."/>
            <person name="Meng A."/>
            <person name="Brown T."/>
            <person name="Cohen L."/>
        </authorList>
    </citation>
    <scope>NUCLEOTIDE SEQUENCE</scope>
    <source>
        <strain evidence="13">CCMP3107</strain>
    </source>
</reference>
<keyword evidence="9 12" id="KW-0472">Membrane</keyword>
<dbReference type="InterPro" id="IPR007992">
    <property type="entry name" value="CybS"/>
</dbReference>
<comment type="subcellular location">
    <subcellularLocation>
        <location evidence="1 12">Mitochondrion inner membrane</location>
        <topology evidence="1 12">Multi-pass membrane protein</topology>
    </subcellularLocation>
</comment>
<organism evidence="13">
    <name type="scientific">Heterosigma akashiwo</name>
    <name type="common">Chromophytic alga</name>
    <name type="synonym">Heterosigma carterae</name>
    <dbReference type="NCBI Taxonomy" id="2829"/>
    <lineage>
        <taxon>Eukaryota</taxon>
        <taxon>Sar</taxon>
        <taxon>Stramenopiles</taxon>
        <taxon>Ochrophyta</taxon>
        <taxon>Raphidophyceae</taxon>
        <taxon>Chattonellales</taxon>
        <taxon>Chattonellaceae</taxon>
        <taxon>Heterosigma</taxon>
    </lineage>
</organism>
<feature type="binding site" description="axial binding residue" evidence="11">
    <location>
        <position position="91"/>
    </location>
    <ligand>
        <name>heme b</name>
        <dbReference type="ChEBI" id="CHEBI:60344"/>
        <note>ligand shared with SDHC</note>
    </ligand>
    <ligandPart>
        <name>Fe</name>
        <dbReference type="ChEBI" id="CHEBI:18248"/>
    </ligandPart>
</feature>
<name>A0A6S9LP78_HETAK</name>
<gene>
    <name evidence="13" type="ORF">HAKA00212_LOCUS22120</name>
</gene>
<keyword evidence="3" id="KW-0813">Transport</keyword>
<keyword evidence="6 12" id="KW-0809">Transit peptide</keyword>
<dbReference type="AlphaFoldDB" id="A0A6S9LP78"/>
<evidence type="ECO:0000256" key="5">
    <source>
        <dbReference type="ARBA" id="ARBA00022792"/>
    </source>
</evidence>
<dbReference type="GO" id="GO:0005743">
    <property type="term" value="C:mitochondrial inner membrane"/>
    <property type="evidence" value="ECO:0007669"/>
    <property type="project" value="UniProtKB-SubCell"/>
</dbReference>
<evidence type="ECO:0000256" key="8">
    <source>
        <dbReference type="ARBA" id="ARBA00023128"/>
    </source>
</evidence>
<protein>
    <recommendedName>
        <fullName evidence="12">Succinate dehydrogenase [ubiquinone] cytochrome b small subunit</fullName>
    </recommendedName>
</protein>
<feature type="binding site" evidence="10">
    <location>
        <position position="103"/>
    </location>
    <ligand>
        <name>a ubiquinone</name>
        <dbReference type="ChEBI" id="CHEBI:16389"/>
        <note>ligand shared with IP/SDHB</note>
    </ligand>
</feature>
<dbReference type="EMBL" id="HBIU01049819">
    <property type="protein sequence ID" value="CAE0643462.1"/>
    <property type="molecule type" value="Transcribed_RNA"/>
</dbReference>
<evidence type="ECO:0000256" key="11">
    <source>
        <dbReference type="PIRSR" id="PIRSR607992-2"/>
    </source>
</evidence>
<comment type="similarity">
    <text evidence="2 12">Belongs to the CybS family.</text>
</comment>
<keyword evidence="7 12" id="KW-1133">Transmembrane helix</keyword>
<dbReference type="InterPro" id="IPR034804">
    <property type="entry name" value="SQR/QFR_C/D"/>
</dbReference>
<evidence type="ECO:0000313" key="13">
    <source>
        <dbReference type="EMBL" id="CAE0643462.1"/>
    </source>
</evidence>
<evidence type="ECO:0000256" key="6">
    <source>
        <dbReference type="ARBA" id="ARBA00022946"/>
    </source>
</evidence>
<evidence type="ECO:0000256" key="1">
    <source>
        <dbReference type="ARBA" id="ARBA00004448"/>
    </source>
</evidence>
<accession>A0A6S9LP78</accession>
<keyword evidence="5 12" id="KW-0999">Mitochondrion inner membrane</keyword>
<dbReference type="GO" id="GO:0048039">
    <property type="term" value="F:ubiquinone binding"/>
    <property type="evidence" value="ECO:0007669"/>
    <property type="project" value="TreeGrafter"/>
</dbReference>
<sequence length="174" mass="18548">MNLMQLSSPLLRNQISLKALGRSTRHIHKGGPKKSQDVMSSIVSADQGMFSTKFFHKTQTGLLFAFPLMFILGPPYVFPVDLAMGVALPVHGHIGMNYVVSDYAPKAWKLMGLAKGTARLGTQACRLGVLGASAAAFLGLTYLNLAGPGVSETLKDLYRAAPDGEQEKAAEGGK</sequence>
<evidence type="ECO:0000256" key="12">
    <source>
        <dbReference type="RuleBase" id="RU364031"/>
    </source>
</evidence>
<evidence type="ECO:0000256" key="2">
    <source>
        <dbReference type="ARBA" id="ARBA00007294"/>
    </source>
</evidence>
<evidence type="ECO:0000256" key="4">
    <source>
        <dbReference type="ARBA" id="ARBA00022692"/>
    </source>
</evidence>
<evidence type="ECO:0000256" key="9">
    <source>
        <dbReference type="ARBA" id="ARBA00023136"/>
    </source>
</evidence>
<comment type="caution">
    <text evidence="12">Lacks conserved residue(s) required for the propagation of feature annotation.</text>
</comment>
<dbReference type="GO" id="GO:0046872">
    <property type="term" value="F:metal ion binding"/>
    <property type="evidence" value="ECO:0007669"/>
    <property type="project" value="UniProtKB-KW"/>
</dbReference>
<dbReference type="Gene3D" id="1.20.1300.10">
    <property type="entry name" value="Fumarate reductase/succinate dehydrogenase, transmembrane subunit"/>
    <property type="match status" value="1"/>
</dbReference>
<feature type="transmembrane region" description="Helical" evidence="12">
    <location>
        <begin position="124"/>
        <end position="145"/>
    </location>
</feature>
<evidence type="ECO:0000256" key="7">
    <source>
        <dbReference type="ARBA" id="ARBA00022989"/>
    </source>
</evidence>
<evidence type="ECO:0000256" key="3">
    <source>
        <dbReference type="ARBA" id="ARBA00022448"/>
    </source>
</evidence>
<feature type="transmembrane region" description="Helical" evidence="12">
    <location>
        <begin position="60"/>
        <end position="78"/>
    </location>
</feature>
<keyword evidence="11" id="KW-0479">Metal-binding</keyword>
<dbReference type="GO" id="GO:0006099">
    <property type="term" value="P:tricarboxylic acid cycle"/>
    <property type="evidence" value="ECO:0007669"/>
    <property type="project" value="TreeGrafter"/>
</dbReference>
<proteinExistence type="inferred from homology"/>
<evidence type="ECO:0000256" key="10">
    <source>
        <dbReference type="PIRSR" id="PIRSR607992-1"/>
    </source>
</evidence>
<keyword evidence="11" id="KW-0408">Iron</keyword>
<dbReference type="PANTHER" id="PTHR13337">
    <property type="entry name" value="SUCCINATE DEHYDROGENASE"/>
    <property type="match status" value="1"/>
</dbReference>
<keyword evidence="8 12" id="KW-0496">Mitochondrion</keyword>
<dbReference type="GO" id="GO:0020037">
    <property type="term" value="F:heme binding"/>
    <property type="evidence" value="ECO:0007669"/>
    <property type="project" value="TreeGrafter"/>
</dbReference>